<dbReference type="KEGG" id="bmet:BMMGA3_06670"/>
<sequence>MKDNTFIPIFVAFLGALAVWAAVNIKKKKNNS</sequence>
<gene>
    <name evidence="2" type="ORF">BMMGA3_06670</name>
</gene>
<protein>
    <submittedName>
        <fullName evidence="2">Uncharacterized protein</fullName>
    </submittedName>
</protein>
<keyword evidence="1" id="KW-0812">Transmembrane</keyword>
<dbReference type="EMBL" id="CP007739">
    <property type="protein sequence ID" value="AIE59760.1"/>
    <property type="molecule type" value="Genomic_DNA"/>
</dbReference>
<evidence type="ECO:0000313" key="2">
    <source>
        <dbReference type="EMBL" id="AIE59760.1"/>
    </source>
</evidence>
<feature type="transmembrane region" description="Helical" evidence="1">
    <location>
        <begin position="6"/>
        <end position="25"/>
    </location>
</feature>
<organism evidence="2 3">
    <name type="scientific">Bacillus methanolicus (strain MGA3 / ATCC 53907)</name>
    <dbReference type="NCBI Taxonomy" id="796606"/>
    <lineage>
        <taxon>Bacteria</taxon>
        <taxon>Bacillati</taxon>
        <taxon>Bacillota</taxon>
        <taxon>Bacilli</taxon>
        <taxon>Bacillales</taxon>
        <taxon>Bacillaceae</taxon>
        <taxon>Bacillus</taxon>
    </lineage>
</organism>
<accession>I3DZM6</accession>
<keyword evidence="3" id="KW-1185">Reference proteome</keyword>
<dbReference type="HOGENOM" id="CLU_3388057_0_0_9"/>
<evidence type="ECO:0000313" key="3">
    <source>
        <dbReference type="Proteomes" id="UP000027602"/>
    </source>
</evidence>
<dbReference type="AlphaFoldDB" id="I3DZM6"/>
<name>I3DZM6_BACMM</name>
<keyword evidence="1" id="KW-1133">Transmembrane helix</keyword>
<proteinExistence type="predicted"/>
<reference evidence="2 3" key="1">
    <citation type="journal article" date="2015" name="BMC Genomics">
        <title>Transcriptome analysis of thermophilic methylotrophic Bacillus methanolicus MGA3 using RNA-sequencing provides detailed insights into its previously uncharted transcriptional landscape.</title>
        <authorList>
            <person name="Irla M."/>
            <person name="Neshat A."/>
            <person name="Brautaset T."/>
            <person name="Ruckert C."/>
            <person name="Kalinowski J."/>
            <person name="Wendisch V.F."/>
        </authorList>
    </citation>
    <scope>NUCLEOTIDE SEQUENCE [LARGE SCALE GENOMIC DNA]</scope>
    <source>
        <strain evidence="3">MGA3 / ATCC 53907</strain>
    </source>
</reference>
<keyword evidence="1" id="KW-0472">Membrane</keyword>
<dbReference type="Proteomes" id="UP000027602">
    <property type="component" value="Chromosome"/>
</dbReference>
<evidence type="ECO:0000256" key="1">
    <source>
        <dbReference type="SAM" id="Phobius"/>
    </source>
</evidence>